<protein>
    <submittedName>
        <fullName evidence="1">Uncharacterized protein</fullName>
    </submittedName>
</protein>
<dbReference type="EMBL" id="VSRR010003535">
    <property type="protein sequence ID" value="MPC36499.1"/>
    <property type="molecule type" value="Genomic_DNA"/>
</dbReference>
<evidence type="ECO:0000313" key="2">
    <source>
        <dbReference type="Proteomes" id="UP000324222"/>
    </source>
</evidence>
<comment type="caution">
    <text evidence="1">The sequence shown here is derived from an EMBL/GenBank/DDBJ whole genome shotgun (WGS) entry which is preliminary data.</text>
</comment>
<dbReference type="AlphaFoldDB" id="A0A5B7ETU2"/>
<name>A0A5B7ETU2_PORTR</name>
<reference evidence="1 2" key="1">
    <citation type="submission" date="2019-05" db="EMBL/GenBank/DDBJ databases">
        <title>Another draft genome of Portunus trituberculatus and its Hox gene families provides insights of decapod evolution.</title>
        <authorList>
            <person name="Jeong J.-H."/>
            <person name="Song I."/>
            <person name="Kim S."/>
            <person name="Choi T."/>
            <person name="Kim D."/>
            <person name="Ryu S."/>
            <person name="Kim W."/>
        </authorList>
    </citation>
    <scope>NUCLEOTIDE SEQUENCE [LARGE SCALE GENOMIC DNA]</scope>
    <source>
        <tissue evidence="1">Muscle</tissue>
    </source>
</reference>
<organism evidence="1 2">
    <name type="scientific">Portunus trituberculatus</name>
    <name type="common">Swimming crab</name>
    <name type="synonym">Neptunus trituberculatus</name>
    <dbReference type="NCBI Taxonomy" id="210409"/>
    <lineage>
        <taxon>Eukaryota</taxon>
        <taxon>Metazoa</taxon>
        <taxon>Ecdysozoa</taxon>
        <taxon>Arthropoda</taxon>
        <taxon>Crustacea</taxon>
        <taxon>Multicrustacea</taxon>
        <taxon>Malacostraca</taxon>
        <taxon>Eumalacostraca</taxon>
        <taxon>Eucarida</taxon>
        <taxon>Decapoda</taxon>
        <taxon>Pleocyemata</taxon>
        <taxon>Brachyura</taxon>
        <taxon>Eubrachyura</taxon>
        <taxon>Portunoidea</taxon>
        <taxon>Portunidae</taxon>
        <taxon>Portuninae</taxon>
        <taxon>Portunus</taxon>
    </lineage>
</organism>
<sequence length="81" mass="8716">MLESGSRCHYVISVSRVMEAPWRPSGIKLIFVPSRPARRFRAGPVYILAGSGPQSITLTLVIKCASEGEAEPGCCEVCHGV</sequence>
<accession>A0A5B7ETU2</accession>
<dbReference type="Proteomes" id="UP000324222">
    <property type="component" value="Unassembled WGS sequence"/>
</dbReference>
<proteinExistence type="predicted"/>
<evidence type="ECO:0000313" key="1">
    <source>
        <dbReference type="EMBL" id="MPC36499.1"/>
    </source>
</evidence>
<gene>
    <name evidence="1" type="ORF">E2C01_029959</name>
</gene>
<keyword evidence="2" id="KW-1185">Reference proteome</keyword>